<name>A0ABW5HML5_9PSEU</name>
<dbReference type="EMBL" id="JBHUKS010000035">
    <property type="protein sequence ID" value="MFD2474034.1"/>
    <property type="molecule type" value="Genomic_DNA"/>
</dbReference>
<feature type="compositionally biased region" description="Low complexity" evidence="1">
    <location>
        <begin position="78"/>
        <end position="98"/>
    </location>
</feature>
<dbReference type="RefSeq" id="WP_378312959.1">
    <property type="nucleotide sequence ID" value="NZ_JBHUKS010000035.1"/>
</dbReference>
<accession>A0ABW5HML5</accession>
<keyword evidence="2" id="KW-0472">Membrane</keyword>
<sequence length="188" mass="19158">MNRGKGADGPEDVDATFAEIVADLRAEGVGVFLDEDPFASAGPASAESDASPGAEPEAGKAKPKPAADPPPSAPPSAPSTSSSPPEGWRTGGTDWDTTMFSGDPAEDDEHYVPPEPPPLPRWRKGAFVVLLFFVVGLLLLIVPNLIGVGPALATPLGILSLATGIALLLLRVRQGPPPGADPSNGAQV</sequence>
<evidence type="ECO:0000256" key="2">
    <source>
        <dbReference type="SAM" id="Phobius"/>
    </source>
</evidence>
<feature type="region of interest" description="Disordered" evidence="1">
    <location>
        <begin position="35"/>
        <end position="116"/>
    </location>
</feature>
<organism evidence="3 4">
    <name type="scientific">Amycolatopsis silviterrae</name>
    <dbReference type="NCBI Taxonomy" id="1656914"/>
    <lineage>
        <taxon>Bacteria</taxon>
        <taxon>Bacillati</taxon>
        <taxon>Actinomycetota</taxon>
        <taxon>Actinomycetes</taxon>
        <taxon>Pseudonocardiales</taxon>
        <taxon>Pseudonocardiaceae</taxon>
        <taxon>Amycolatopsis</taxon>
    </lineage>
</organism>
<proteinExistence type="predicted"/>
<evidence type="ECO:0008006" key="5">
    <source>
        <dbReference type="Google" id="ProtNLM"/>
    </source>
</evidence>
<feature type="transmembrane region" description="Helical" evidence="2">
    <location>
        <begin position="126"/>
        <end position="146"/>
    </location>
</feature>
<gene>
    <name evidence="3" type="ORF">ACFSVL_41985</name>
</gene>
<keyword evidence="2" id="KW-1133">Transmembrane helix</keyword>
<reference evidence="4" key="1">
    <citation type="journal article" date="2019" name="Int. J. Syst. Evol. Microbiol.">
        <title>The Global Catalogue of Microorganisms (GCM) 10K type strain sequencing project: providing services to taxonomists for standard genome sequencing and annotation.</title>
        <authorList>
            <consortium name="The Broad Institute Genomics Platform"/>
            <consortium name="The Broad Institute Genome Sequencing Center for Infectious Disease"/>
            <person name="Wu L."/>
            <person name="Ma J."/>
        </authorList>
    </citation>
    <scope>NUCLEOTIDE SEQUENCE [LARGE SCALE GENOMIC DNA]</scope>
    <source>
        <strain evidence="4">CGMCC 4.7641</strain>
    </source>
</reference>
<dbReference type="Proteomes" id="UP001597483">
    <property type="component" value="Unassembled WGS sequence"/>
</dbReference>
<evidence type="ECO:0000313" key="3">
    <source>
        <dbReference type="EMBL" id="MFD2474034.1"/>
    </source>
</evidence>
<feature type="transmembrane region" description="Helical" evidence="2">
    <location>
        <begin position="152"/>
        <end position="170"/>
    </location>
</feature>
<protein>
    <recommendedName>
        <fullName evidence="5">DUF308 domain-containing protein</fullName>
    </recommendedName>
</protein>
<evidence type="ECO:0000313" key="4">
    <source>
        <dbReference type="Proteomes" id="UP001597483"/>
    </source>
</evidence>
<feature type="compositionally biased region" description="Pro residues" evidence="1">
    <location>
        <begin position="66"/>
        <end position="77"/>
    </location>
</feature>
<evidence type="ECO:0000256" key="1">
    <source>
        <dbReference type="SAM" id="MobiDB-lite"/>
    </source>
</evidence>
<comment type="caution">
    <text evidence="3">The sequence shown here is derived from an EMBL/GenBank/DDBJ whole genome shotgun (WGS) entry which is preliminary data.</text>
</comment>
<keyword evidence="4" id="KW-1185">Reference proteome</keyword>
<keyword evidence="2" id="KW-0812">Transmembrane</keyword>